<reference evidence="2 3" key="1">
    <citation type="submission" date="2018-10" db="EMBL/GenBank/DDBJ databases">
        <title>Draft genome of Mycobacterium hodleri strain B.</title>
        <authorList>
            <person name="Amande T.J."/>
            <person name="Mcgenity T.J."/>
        </authorList>
    </citation>
    <scope>NUCLEOTIDE SEQUENCE [LARGE SCALE GENOMIC DNA]</scope>
    <source>
        <strain evidence="2 3">B</strain>
    </source>
</reference>
<feature type="chain" id="PRO_5021946987" evidence="1">
    <location>
        <begin position="21"/>
        <end position="175"/>
    </location>
</feature>
<gene>
    <name evidence="2" type="ORF">D8S82_12150</name>
</gene>
<dbReference type="PROSITE" id="PS51257">
    <property type="entry name" value="PROKAR_LIPOPROTEIN"/>
    <property type="match status" value="1"/>
</dbReference>
<evidence type="ECO:0000256" key="1">
    <source>
        <dbReference type="SAM" id="SignalP"/>
    </source>
</evidence>
<evidence type="ECO:0000313" key="2">
    <source>
        <dbReference type="EMBL" id="TQR86325.1"/>
    </source>
</evidence>
<name>A0A544W255_9MYCO</name>
<dbReference type="Proteomes" id="UP000315759">
    <property type="component" value="Unassembled WGS sequence"/>
</dbReference>
<dbReference type="Pfam" id="PF12079">
    <property type="entry name" value="DUF3558"/>
    <property type="match status" value="1"/>
</dbReference>
<evidence type="ECO:0000313" key="3">
    <source>
        <dbReference type="Proteomes" id="UP000315759"/>
    </source>
</evidence>
<keyword evidence="1" id="KW-0732">Signal</keyword>
<proteinExistence type="predicted"/>
<sequence>MRGRMAGSVTAIVAMTAVSACTHTVGGVAERARPTVPDPDRSYGYVDDRCGLLQDDSLKELLGATSLVKPFSGAVCQYVLSTGSGVVDVVFTWFDKGSIDREREVAVGRDARLTEKTVVRHSAFLAQRPDTPNACSATAAAGSGVLTWWVQFRQSAGDACADAETLLTATLSADS</sequence>
<keyword evidence="3" id="KW-1185">Reference proteome</keyword>
<dbReference type="AlphaFoldDB" id="A0A544W255"/>
<accession>A0A544W255</accession>
<feature type="signal peptide" evidence="1">
    <location>
        <begin position="1"/>
        <end position="20"/>
    </location>
</feature>
<dbReference type="InterPro" id="IPR024520">
    <property type="entry name" value="DUF3558"/>
</dbReference>
<protein>
    <submittedName>
        <fullName evidence="2">DUF3558 domain-containing protein</fullName>
    </submittedName>
</protein>
<dbReference type="EMBL" id="VIFX01000013">
    <property type="protein sequence ID" value="TQR86325.1"/>
    <property type="molecule type" value="Genomic_DNA"/>
</dbReference>
<comment type="caution">
    <text evidence="2">The sequence shown here is derived from an EMBL/GenBank/DDBJ whole genome shotgun (WGS) entry which is preliminary data.</text>
</comment>
<organism evidence="2 3">
    <name type="scientific">Mycolicibacterium hodleri</name>
    <dbReference type="NCBI Taxonomy" id="49897"/>
    <lineage>
        <taxon>Bacteria</taxon>
        <taxon>Bacillati</taxon>
        <taxon>Actinomycetota</taxon>
        <taxon>Actinomycetes</taxon>
        <taxon>Mycobacteriales</taxon>
        <taxon>Mycobacteriaceae</taxon>
        <taxon>Mycolicibacterium</taxon>
    </lineage>
</organism>